<dbReference type="Proteomes" id="UP001408356">
    <property type="component" value="Unassembled WGS sequence"/>
</dbReference>
<feature type="compositionally biased region" description="Polar residues" evidence="1">
    <location>
        <begin position="309"/>
        <end position="328"/>
    </location>
</feature>
<evidence type="ECO:0000313" key="2">
    <source>
        <dbReference type="EMBL" id="KAK9423840.1"/>
    </source>
</evidence>
<keyword evidence="3" id="KW-1185">Reference proteome</keyword>
<proteinExistence type="predicted"/>
<dbReference type="EMBL" id="JARVKF010000057">
    <property type="protein sequence ID" value="KAK9423840.1"/>
    <property type="molecule type" value="Genomic_DNA"/>
</dbReference>
<gene>
    <name evidence="2" type="ORF">SUNI508_03856</name>
</gene>
<evidence type="ECO:0000313" key="3">
    <source>
        <dbReference type="Proteomes" id="UP001408356"/>
    </source>
</evidence>
<feature type="region of interest" description="Disordered" evidence="1">
    <location>
        <begin position="308"/>
        <end position="341"/>
    </location>
</feature>
<organism evidence="2 3">
    <name type="scientific">Seiridium unicorne</name>
    <dbReference type="NCBI Taxonomy" id="138068"/>
    <lineage>
        <taxon>Eukaryota</taxon>
        <taxon>Fungi</taxon>
        <taxon>Dikarya</taxon>
        <taxon>Ascomycota</taxon>
        <taxon>Pezizomycotina</taxon>
        <taxon>Sordariomycetes</taxon>
        <taxon>Xylariomycetidae</taxon>
        <taxon>Amphisphaeriales</taxon>
        <taxon>Sporocadaceae</taxon>
        <taxon>Seiridium</taxon>
    </lineage>
</organism>
<name>A0ABR2VBH8_9PEZI</name>
<reference evidence="2 3" key="1">
    <citation type="journal article" date="2024" name="J. Plant Pathol.">
        <title>Sequence and assembly of the genome of Seiridium unicorne, isolate CBS 538.82, causal agent of cypress canker disease.</title>
        <authorList>
            <person name="Scali E."/>
            <person name="Rocca G.D."/>
            <person name="Danti R."/>
            <person name="Garbelotto M."/>
            <person name="Barberini S."/>
            <person name="Baroncelli R."/>
            <person name="Emiliani G."/>
        </authorList>
    </citation>
    <scope>NUCLEOTIDE SEQUENCE [LARGE SCALE GENOMIC DNA]</scope>
    <source>
        <strain evidence="2 3">BM-138-508</strain>
    </source>
</reference>
<protein>
    <submittedName>
        <fullName evidence="2">Uncharacterized protein</fullName>
    </submittedName>
</protein>
<evidence type="ECO:0000256" key="1">
    <source>
        <dbReference type="SAM" id="MobiDB-lite"/>
    </source>
</evidence>
<sequence>MVVDLELRRSNLGHFDKFDYQVRQEADGTLSSRHHLHSTAWVEHSLDPDSVISSIADSTGALPTETFDTDIGMTPVVTRTVAPRMDESSWPSSSVSGSCDSFRSLSPVPEGGILDAPAHGFQYVRHFPISEGTIAGDRLVENVENQTQPSSFFVSTSSVSTKRRRATHDVDGPWTGHLSCKKRRLRLQLITSRLSQPFSLPATHILNRESDEDTPVISRFVKLAALRAKRAGHQTSLVRKAAILNRVRLNVRQAAVTRGHDRMWRLAGLGVMSHGLQLVTDSTGAMFPGRSGEQVPGPIVPRAWRPHTTAASASVSTGQAATRHQAVQNHPRYQESSLGTGLAQPPHQTLLQDAPLPTSIMTPLAGADDEEASFPDLDSRYADTDDDMDGVYADFGALFGGGACSPEDSEEEEHFYEEYLDEVDGIIWAS</sequence>
<comment type="caution">
    <text evidence="2">The sequence shown here is derived from an EMBL/GenBank/DDBJ whole genome shotgun (WGS) entry which is preliminary data.</text>
</comment>
<accession>A0ABR2VBH8</accession>